<accession>A0AA96ZVF6</accession>
<dbReference type="Pfam" id="PF12663">
    <property type="entry name" value="DUF3788"/>
    <property type="match status" value="1"/>
</dbReference>
<reference evidence="1 2" key="1">
    <citation type="submission" date="2023-07" db="EMBL/GenBank/DDBJ databases">
        <title>Closed genome sequence of Methanosarcinaceae archaeon Am2.</title>
        <authorList>
            <person name="Poehlein A."/>
            <person name="Protasov E."/>
            <person name="Platt K."/>
            <person name="Reeh H."/>
            <person name="Daniel R."/>
            <person name="Brune A."/>
        </authorList>
    </citation>
    <scope>NUCLEOTIDE SEQUENCE [LARGE SCALE GENOMIC DNA]</scope>
    <source>
        <strain evidence="1 2">Am2</strain>
    </source>
</reference>
<proteinExistence type="predicted"/>
<organism evidence="1 2">
    <name type="scientific">Methanolapillus ohkumae</name>
    <dbReference type="NCBI Taxonomy" id="3028298"/>
    <lineage>
        <taxon>Archaea</taxon>
        <taxon>Methanobacteriati</taxon>
        <taxon>Methanobacteriota</taxon>
        <taxon>Stenosarchaea group</taxon>
        <taxon>Methanomicrobia</taxon>
        <taxon>Methanosarcinales</taxon>
        <taxon>Methanosarcinaceae</taxon>
        <taxon>Methanolapillus</taxon>
    </lineage>
</organism>
<dbReference type="Proteomes" id="UP001304970">
    <property type="component" value="Chromosome"/>
</dbReference>
<dbReference type="AlphaFoldDB" id="A0AA96ZVF6"/>
<gene>
    <name evidence="1" type="ORF">MsAm2_04460</name>
</gene>
<protein>
    <recommendedName>
        <fullName evidence="3">DUF3788 family protein</fullName>
    </recommendedName>
</protein>
<sequence>MKAITDPEFHLTPEWHYYKDGKSWLCKVVHKKKTVFWLSVWDGFFKTTFYMTEKIRGGIENLSIDSKIKNDFKQSKPIGKLIPLTVRVDEKNLKDVLLIVDFKKKLK</sequence>
<evidence type="ECO:0000313" key="1">
    <source>
        <dbReference type="EMBL" id="WNY26674.1"/>
    </source>
</evidence>
<name>A0AA96ZVF6_9EURY</name>
<dbReference type="EMBL" id="CP131061">
    <property type="protein sequence ID" value="WNY26674.1"/>
    <property type="molecule type" value="Genomic_DNA"/>
</dbReference>
<evidence type="ECO:0008006" key="3">
    <source>
        <dbReference type="Google" id="ProtNLM"/>
    </source>
</evidence>
<dbReference type="InterPro" id="IPR024265">
    <property type="entry name" value="DUF3788"/>
</dbReference>
<evidence type="ECO:0000313" key="2">
    <source>
        <dbReference type="Proteomes" id="UP001304970"/>
    </source>
</evidence>
<keyword evidence="2" id="KW-1185">Reference proteome</keyword>